<evidence type="ECO:0000256" key="8">
    <source>
        <dbReference type="SAM" id="Phobius"/>
    </source>
</evidence>
<feature type="transmembrane region" description="Helical" evidence="8">
    <location>
        <begin position="246"/>
        <end position="270"/>
    </location>
</feature>
<evidence type="ECO:0000256" key="1">
    <source>
        <dbReference type="ARBA" id="ARBA00004651"/>
    </source>
</evidence>
<feature type="transmembrane region" description="Helical" evidence="8">
    <location>
        <begin position="312"/>
        <end position="329"/>
    </location>
</feature>
<feature type="transmembrane region" description="Helical" evidence="8">
    <location>
        <begin position="282"/>
        <end position="300"/>
    </location>
</feature>
<evidence type="ECO:0000256" key="7">
    <source>
        <dbReference type="ARBA" id="ARBA00023136"/>
    </source>
</evidence>
<feature type="transmembrane region" description="Helical" evidence="8">
    <location>
        <begin position="29"/>
        <end position="46"/>
    </location>
</feature>
<dbReference type="AlphaFoldDB" id="A0A6M4X4E7"/>
<dbReference type="SUPFAM" id="SSF103473">
    <property type="entry name" value="MFS general substrate transporter"/>
    <property type="match status" value="1"/>
</dbReference>
<dbReference type="PRINTS" id="PR01036">
    <property type="entry name" value="TCRTETB"/>
</dbReference>
<dbReference type="InterPro" id="IPR011701">
    <property type="entry name" value="MFS"/>
</dbReference>
<evidence type="ECO:0000256" key="6">
    <source>
        <dbReference type="ARBA" id="ARBA00022989"/>
    </source>
</evidence>
<keyword evidence="12" id="KW-1185">Reference proteome</keyword>
<feature type="transmembrane region" description="Helical" evidence="8">
    <location>
        <begin position="177"/>
        <end position="196"/>
    </location>
</feature>
<feature type="transmembrane region" description="Helical" evidence="8">
    <location>
        <begin position="58"/>
        <end position="77"/>
    </location>
</feature>
<dbReference type="PANTHER" id="PTHR23501:SF197">
    <property type="entry name" value="COMD"/>
    <property type="match status" value="1"/>
</dbReference>
<keyword evidence="7 8" id="KW-0472">Membrane</keyword>
<dbReference type="Gene3D" id="1.20.1720.10">
    <property type="entry name" value="Multidrug resistance protein D"/>
    <property type="match status" value="1"/>
</dbReference>
<dbReference type="CDD" id="cd17502">
    <property type="entry name" value="MFS_Azr1_MDR_like"/>
    <property type="match status" value="1"/>
</dbReference>
<comment type="similarity">
    <text evidence="2">Belongs to the major facilitator superfamily. TCR/Tet family.</text>
</comment>
<evidence type="ECO:0000256" key="3">
    <source>
        <dbReference type="ARBA" id="ARBA00022448"/>
    </source>
</evidence>
<dbReference type="Pfam" id="PF07690">
    <property type="entry name" value="MFS_1"/>
    <property type="match status" value="1"/>
</dbReference>
<reference evidence="10" key="1">
    <citation type="submission" date="2020-03" db="EMBL/GenBank/DDBJ databases">
        <title>Molecular networking-based the target discovery of potent antiproliferative macrolactams: 5/6/7/16 polycyclic ansamycins and glycosylated trienomycin from Streptomyces cacaoi subsp. asoensis.</title>
        <authorList>
            <person name="Liu L.-L."/>
        </authorList>
    </citation>
    <scope>NUCLEOTIDE SEQUENCE [LARGE SCALE GENOMIC DNA]</scope>
    <source>
        <strain evidence="10">H2S5</strain>
    </source>
</reference>
<feature type="transmembrane region" description="Helical" evidence="8">
    <location>
        <begin position="83"/>
        <end position="104"/>
    </location>
</feature>
<keyword evidence="4" id="KW-1003">Cell membrane</keyword>
<dbReference type="EMBL" id="CP049838">
    <property type="protein sequence ID" value="QJT06545.1"/>
    <property type="molecule type" value="Genomic_DNA"/>
</dbReference>
<dbReference type="EMBL" id="CP049838">
    <property type="protein sequence ID" value="QJT07386.1"/>
    <property type="molecule type" value="Genomic_DNA"/>
</dbReference>
<name>A0A6M4X4E7_9ACTN</name>
<evidence type="ECO:0000256" key="2">
    <source>
        <dbReference type="ARBA" id="ARBA00007520"/>
    </source>
</evidence>
<protein>
    <submittedName>
        <fullName evidence="10">MFS transporter</fullName>
    </submittedName>
</protein>
<feature type="transmembrane region" description="Helical" evidence="8">
    <location>
        <begin position="446"/>
        <end position="465"/>
    </location>
</feature>
<dbReference type="InterPro" id="IPR036259">
    <property type="entry name" value="MFS_trans_sf"/>
</dbReference>
<sequence length="490" mass="49812">MLLSQLDNMIVGTAMPTVAGDLGGVRHQTWVVTAYTLATAAVTPVWGKLGDLHGRKGAFLGATAVFLTGSALCGLAQDMGQLIAFRALQGIGAGGLMAGAVAIVGELVPPREQGRYQGLLAATMGAAMIGGPLVGGTITDHLGWRWAFCINLPIGALALVLTTSVLRLPHRRSPARIDYLSAVLLMAGITAIVLLTTRAGAPYAGNPGTLVAPAAGGALCLAAFAVRQSRTAVPVVPLHIFRSRNYALMSVIAFLTGFVLFGAVLFLPLYQQAVQGASATGSGLLLLPMLVSMTAVGAFAGRVVTGSGRYRIFPVAGGGLLLAGTVLLSQMDTTTSRPQSALCMTVLGAGLGCLVQIVTLIAQNSVDRNDIGAASAAVTLFRMLGSSIGVALMGALFNSRVLDAMAERAPGRPALDHARLDAASLSALQAPVREAYRHATAAGTHAAFLAAAGAGAAVLVAGLFIKETALRQTVSPSDRPTPAAAPPDGG</sequence>
<evidence type="ECO:0000313" key="11">
    <source>
        <dbReference type="EMBL" id="QJT07386.1"/>
    </source>
</evidence>
<dbReference type="NCBIfam" id="TIGR00711">
    <property type="entry name" value="efflux_EmrB"/>
    <property type="match status" value="1"/>
</dbReference>
<keyword evidence="6 8" id="KW-1133">Transmembrane helix</keyword>
<evidence type="ECO:0000259" key="9">
    <source>
        <dbReference type="PROSITE" id="PS50850"/>
    </source>
</evidence>
<organism evidence="10 12">
    <name type="scientific">Streptomyces asoensis</name>
    <dbReference type="NCBI Taxonomy" id="249586"/>
    <lineage>
        <taxon>Bacteria</taxon>
        <taxon>Bacillati</taxon>
        <taxon>Actinomycetota</taxon>
        <taxon>Actinomycetes</taxon>
        <taxon>Kitasatosporales</taxon>
        <taxon>Streptomycetaceae</taxon>
        <taxon>Streptomyces</taxon>
    </lineage>
</organism>
<dbReference type="GO" id="GO:0022857">
    <property type="term" value="F:transmembrane transporter activity"/>
    <property type="evidence" value="ECO:0007669"/>
    <property type="project" value="InterPro"/>
</dbReference>
<feature type="domain" description="Major facilitator superfamily (MFS) profile" evidence="9">
    <location>
        <begin position="1"/>
        <end position="469"/>
    </location>
</feature>
<evidence type="ECO:0000313" key="12">
    <source>
        <dbReference type="Proteomes" id="UP000502665"/>
    </source>
</evidence>
<dbReference type="Gene3D" id="1.20.1250.20">
    <property type="entry name" value="MFS general substrate transporter like domains"/>
    <property type="match status" value="1"/>
</dbReference>
<evidence type="ECO:0000256" key="5">
    <source>
        <dbReference type="ARBA" id="ARBA00022692"/>
    </source>
</evidence>
<feature type="transmembrane region" description="Helical" evidence="8">
    <location>
        <begin position="144"/>
        <end position="165"/>
    </location>
</feature>
<feature type="transmembrane region" description="Helical" evidence="8">
    <location>
        <begin position="208"/>
        <end position="226"/>
    </location>
</feature>
<dbReference type="FunFam" id="1.20.1720.10:FF:000004">
    <property type="entry name" value="EmrB/QacA family drug resistance transporter"/>
    <property type="match status" value="1"/>
</dbReference>
<keyword evidence="3" id="KW-0813">Transport</keyword>
<evidence type="ECO:0000313" key="10">
    <source>
        <dbReference type="EMBL" id="QJT06545.1"/>
    </source>
</evidence>
<dbReference type="InterPro" id="IPR020846">
    <property type="entry name" value="MFS_dom"/>
</dbReference>
<proteinExistence type="inferred from homology"/>
<feature type="transmembrane region" description="Helical" evidence="8">
    <location>
        <begin position="116"/>
        <end position="138"/>
    </location>
</feature>
<evidence type="ECO:0000256" key="4">
    <source>
        <dbReference type="ARBA" id="ARBA00022475"/>
    </source>
</evidence>
<feature type="transmembrane region" description="Helical" evidence="8">
    <location>
        <begin position="341"/>
        <end position="362"/>
    </location>
</feature>
<comment type="subcellular location">
    <subcellularLocation>
        <location evidence="1">Cell membrane</location>
        <topology evidence="1">Multi-pass membrane protein</topology>
    </subcellularLocation>
</comment>
<dbReference type="GO" id="GO:0005886">
    <property type="term" value="C:plasma membrane"/>
    <property type="evidence" value="ECO:0007669"/>
    <property type="project" value="UniProtKB-SubCell"/>
</dbReference>
<keyword evidence="5 8" id="KW-0812">Transmembrane</keyword>
<dbReference type="PANTHER" id="PTHR23501">
    <property type="entry name" value="MAJOR FACILITATOR SUPERFAMILY"/>
    <property type="match status" value="1"/>
</dbReference>
<feature type="transmembrane region" description="Helical" evidence="8">
    <location>
        <begin position="374"/>
        <end position="397"/>
    </location>
</feature>
<dbReference type="InterPro" id="IPR004638">
    <property type="entry name" value="EmrB-like"/>
</dbReference>
<dbReference type="Proteomes" id="UP000502665">
    <property type="component" value="Chromosome"/>
</dbReference>
<dbReference type="PROSITE" id="PS50850">
    <property type="entry name" value="MFS"/>
    <property type="match status" value="1"/>
</dbReference>
<gene>
    <name evidence="10" type="ORF">G9272_00285</name>
    <name evidence="11" type="ORF">G9272_44610</name>
</gene>
<accession>A0A6M4X4E7</accession>